<keyword evidence="3" id="KW-0804">Transcription</keyword>
<keyword evidence="7" id="KW-1185">Reference proteome</keyword>
<dbReference type="Proteomes" id="UP001551584">
    <property type="component" value="Unassembled WGS sequence"/>
</dbReference>
<dbReference type="PROSITE" id="PS50932">
    <property type="entry name" value="HTH_LACI_2"/>
    <property type="match status" value="1"/>
</dbReference>
<dbReference type="InterPro" id="IPR010982">
    <property type="entry name" value="Lambda_DNA-bd_dom_sf"/>
</dbReference>
<dbReference type="EMBL" id="JBEZNA010000025">
    <property type="protein sequence ID" value="MEU9578265.1"/>
    <property type="molecule type" value="Genomic_DNA"/>
</dbReference>
<evidence type="ECO:0000256" key="2">
    <source>
        <dbReference type="ARBA" id="ARBA00023125"/>
    </source>
</evidence>
<dbReference type="Gene3D" id="1.10.260.40">
    <property type="entry name" value="lambda repressor-like DNA-binding domains"/>
    <property type="match status" value="1"/>
</dbReference>
<evidence type="ECO:0000313" key="6">
    <source>
        <dbReference type="EMBL" id="MEU9578265.1"/>
    </source>
</evidence>
<dbReference type="GO" id="GO:0003677">
    <property type="term" value="F:DNA binding"/>
    <property type="evidence" value="ECO:0007669"/>
    <property type="project" value="UniProtKB-KW"/>
</dbReference>
<dbReference type="RefSeq" id="WP_359272134.1">
    <property type="nucleotide sequence ID" value="NZ_JBEZNA010000025.1"/>
</dbReference>
<comment type="caution">
    <text evidence="6">The sequence shown here is derived from an EMBL/GenBank/DDBJ whole genome shotgun (WGS) entry which is preliminary data.</text>
</comment>
<dbReference type="SMART" id="SM00354">
    <property type="entry name" value="HTH_LACI"/>
    <property type="match status" value="1"/>
</dbReference>
<dbReference type="Gene3D" id="3.40.50.2300">
    <property type="match status" value="2"/>
</dbReference>
<gene>
    <name evidence="6" type="ORF">AB0D95_13525</name>
</gene>
<dbReference type="CDD" id="cd01392">
    <property type="entry name" value="HTH_LacI"/>
    <property type="match status" value="1"/>
</dbReference>
<sequence>MSRRRPTMEDIARRAGVSKVAVSYALNDRPGVSPGTRAEIKRIAREIGWRPNSAARALTRARADAVGLVSSRPAQLLGAEPFFMGLISGMQDELAAQGKALTLQFVADAGQEMEVHRRWWGEGRVDGVLLTDLRADDPRIALVRELGLPAVAIGHPEAAAGLPAVWSDDAAALGQTLRYLHALGHRSVARVAGLRSLDHTARRDRAHRAVCADLGMAEPAIVHTDYSGEAGARAARSLLIGPGRPTAIVFDNDIMAVAGLSVADELGLRVPGELSLVAWDDSQLTRVVRPGITALNRDIPAYGRHAVRTLLTLVEEGWAEGLEDEPARLLPRGSTAVAPGPAGAPAPAGAAVTPGAAAPASVVAAGSAVVPALADPA</sequence>
<keyword evidence="2 6" id="KW-0238">DNA-binding</keyword>
<dbReference type="InterPro" id="IPR046335">
    <property type="entry name" value="LacI/GalR-like_sensor"/>
</dbReference>
<evidence type="ECO:0000256" key="1">
    <source>
        <dbReference type="ARBA" id="ARBA00023015"/>
    </source>
</evidence>
<organism evidence="6 7">
    <name type="scientific">Streptomyces chilikensis</name>
    <dbReference type="NCBI Taxonomy" id="1194079"/>
    <lineage>
        <taxon>Bacteria</taxon>
        <taxon>Bacillati</taxon>
        <taxon>Actinomycetota</taxon>
        <taxon>Actinomycetes</taxon>
        <taxon>Kitasatosporales</taxon>
        <taxon>Streptomycetaceae</taxon>
        <taxon>Streptomyces</taxon>
    </lineage>
</organism>
<evidence type="ECO:0000259" key="5">
    <source>
        <dbReference type="PROSITE" id="PS50932"/>
    </source>
</evidence>
<dbReference type="InterPro" id="IPR028082">
    <property type="entry name" value="Peripla_BP_I"/>
</dbReference>
<dbReference type="SUPFAM" id="SSF47413">
    <property type="entry name" value="lambda repressor-like DNA-binding domains"/>
    <property type="match status" value="1"/>
</dbReference>
<dbReference type="InterPro" id="IPR000843">
    <property type="entry name" value="HTH_LacI"/>
</dbReference>
<evidence type="ECO:0000256" key="4">
    <source>
        <dbReference type="SAM" id="MobiDB-lite"/>
    </source>
</evidence>
<dbReference type="PANTHER" id="PTHR30146:SF155">
    <property type="entry name" value="ALANINE RACEMASE"/>
    <property type="match status" value="1"/>
</dbReference>
<keyword evidence="1" id="KW-0805">Transcription regulation</keyword>
<feature type="region of interest" description="Disordered" evidence="4">
    <location>
        <begin position="331"/>
        <end position="353"/>
    </location>
</feature>
<dbReference type="PANTHER" id="PTHR30146">
    <property type="entry name" value="LACI-RELATED TRANSCRIPTIONAL REPRESSOR"/>
    <property type="match status" value="1"/>
</dbReference>
<evidence type="ECO:0000313" key="7">
    <source>
        <dbReference type="Proteomes" id="UP001551584"/>
    </source>
</evidence>
<feature type="domain" description="HTH lacI-type" evidence="5">
    <location>
        <begin position="6"/>
        <end position="60"/>
    </location>
</feature>
<feature type="compositionally biased region" description="Low complexity" evidence="4">
    <location>
        <begin position="333"/>
        <end position="353"/>
    </location>
</feature>
<accession>A0ABV3EPX8</accession>
<dbReference type="Pfam" id="PF00356">
    <property type="entry name" value="LacI"/>
    <property type="match status" value="1"/>
</dbReference>
<name>A0ABV3EPX8_9ACTN</name>
<dbReference type="CDD" id="cd06267">
    <property type="entry name" value="PBP1_LacI_sugar_binding-like"/>
    <property type="match status" value="1"/>
</dbReference>
<protein>
    <submittedName>
        <fullName evidence="6">LacI family DNA-binding transcriptional regulator</fullName>
    </submittedName>
</protein>
<dbReference type="SUPFAM" id="SSF53822">
    <property type="entry name" value="Periplasmic binding protein-like I"/>
    <property type="match status" value="1"/>
</dbReference>
<dbReference type="Pfam" id="PF13377">
    <property type="entry name" value="Peripla_BP_3"/>
    <property type="match status" value="1"/>
</dbReference>
<proteinExistence type="predicted"/>
<reference evidence="6 7" key="1">
    <citation type="submission" date="2024-06" db="EMBL/GenBank/DDBJ databases">
        <title>The Natural Products Discovery Center: Release of the First 8490 Sequenced Strains for Exploring Actinobacteria Biosynthetic Diversity.</title>
        <authorList>
            <person name="Kalkreuter E."/>
            <person name="Kautsar S.A."/>
            <person name="Yang D."/>
            <person name="Bader C.D."/>
            <person name="Teijaro C.N."/>
            <person name="Fluegel L."/>
            <person name="Davis C.M."/>
            <person name="Simpson J.R."/>
            <person name="Lauterbach L."/>
            <person name="Steele A.D."/>
            <person name="Gui C."/>
            <person name="Meng S."/>
            <person name="Li G."/>
            <person name="Viehrig K."/>
            <person name="Ye F."/>
            <person name="Su P."/>
            <person name="Kiefer A.F."/>
            <person name="Nichols A."/>
            <person name="Cepeda A.J."/>
            <person name="Yan W."/>
            <person name="Fan B."/>
            <person name="Jiang Y."/>
            <person name="Adhikari A."/>
            <person name="Zheng C.-J."/>
            <person name="Schuster L."/>
            <person name="Cowan T.M."/>
            <person name="Smanski M.J."/>
            <person name="Chevrette M.G."/>
            <person name="De Carvalho L.P.S."/>
            <person name="Shen B."/>
        </authorList>
    </citation>
    <scope>NUCLEOTIDE SEQUENCE [LARGE SCALE GENOMIC DNA]</scope>
    <source>
        <strain evidence="6 7">NPDC048117</strain>
    </source>
</reference>
<evidence type="ECO:0000256" key="3">
    <source>
        <dbReference type="ARBA" id="ARBA00023163"/>
    </source>
</evidence>
<dbReference type="PROSITE" id="PS00356">
    <property type="entry name" value="HTH_LACI_1"/>
    <property type="match status" value="1"/>
</dbReference>